<dbReference type="AlphaFoldDB" id="A0A0D3K574"/>
<dbReference type="InterPro" id="IPR016084">
    <property type="entry name" value="Haem_Oase-like_multi-hlx"/>
</dbReference>
<feature type="region of interest" description="Disordered" evidence="5">
    <location>
        <begin position="47"/>
        <end position="67"/>
    </location>
</feature>
<evidence type="ECO:0000313" key="7">
    <source>
        <dbReference type="EnsemblProtists" id="EOD30909"/>
    </source>
</evidence>
<proteinExistence type="predicted"/>
<dbReference type="KEGG" id="ehx:EMIHUDRAFT_113033"/>
<evidence type="ECO:0000256" key="3">
    <source>
        <dbReference type="ARBA" id="ARBA00023002"/>
    </source>
</evidence>
<sequence length="123" mass="13374">MAAFLLRAVMLLAASASALNLPMAGRPASAAPPSFVQTEMRGAAMKLHTRDQSPREGQQPAQTPVKAWEPQREDYLQFLVDSRHVFAASEVALPYPTAIIARTERLAPFRDSGLERAASLSEV</sequence>
<dbReference type="PANTHER" id="PTHR35703:SF2">
    <property type="entry name" value="HEME OXYGENASE 1, CHLOROPLASTIC-RELATED"/>
    <property type="match status" value="1"/>
</dbReference>
<reference evidence="7" key="2">
    <citation type="submission" date="2024-10" db="UniProtKB">
        <authorList>
            <consortium name="EnsemblProtists"/>
        </authorList>
    </citation>
    <scope>IDENTIFICATION</scope>
</reference>
<evidence type="ECO:0000313" key="8">
    <source>
        <dbReference type="Proteomes" id="UP000013827"/>
    </source>
</evidence>
<name>A0A0D3K574_EMIH1</name>
<organism evidence="7 8">
    <name type="scientific">Emiliania huxleyi (strain CCMP1516)</name>
    <dbReference type="NCBI Taxonomy" id="280463"/>
    <lineage>
        <taxon>Eukaryota</taxon>
        <taxon>Haptista</taxon>
        <taxon>Haptophyta</taxon>
        <taxon>Prymnesiophyceae</taxon>
        <taxon>Isochrysidales</taxon>
        <taxon>Noelaerhabdaceae</taxon>
        <taxon>Emiliania</taxon>
    </lineage>
</organism>
<dbReference type="STRING" id="2903.R1FCC4"/>
<protein>
    <submittedName>
        <fullName evidence="7">Uncharacterized protein</fullName>
    </submittedName>
</protein>
<dbReference type="eggNOG" id="KOG4480">
    <property type="taxonomic scope" value="Eukaryota"/>
</dbReference>
<dbReference type="Gene3D" id="1.20.910.10">
    <property type="entry name" value="Heme oxygenase-like"/>
    <property type="match status" value="1"/>
</dbReference>
<keyword evidence="3" id="KW-0560">Oxidoreductase</keyword>
<dbReference type="GO" id="GO:0046872">
    <property type="term" value="F:metal ion binding"/>
    <property type="evidence" value="ECO:0007669"/>
    <property type="project" value="UniProtKB-KW"/>
</dbReference>
<evidence type="ECO:0000256" key="6">
    <source>
        <dbReference type="SAM" id="SignalP"/>
    </source>
</evidence>
<feature type="signal peptide" evidence="6">
    <location>
        <begin position="1"/>
        <end position="18"/>
    </location>
</feature>
<evidence type="ECO:0000256" key="4">
    <source>
        <dbReference type="ARBA" id="ARBA00023004"/>
    </source>
</evidence>
<dbReference type="Proteomes" id="UP000013827">
    <property type="component" value="Unassembled WGS sequence"/>
</dbReference>
<keyword evidence="2" id="KW-0479">Metal-binding</keyword>
<reference evidence="8" key="1">
    <citation type="journal article" date="2013" name="Nature">
        <title>Pan genome of the phytoplankton Emiliania underpins its global distribution.</title>
        <authorList>
            <person name="Read B.A."/>
            <person name="Kegel J."/>
            <person name="Klute M.J."/>
            <person name="Kuo A."/>
            <person name="Lefebvre S.C."/>
            <person name="Maumus F."/>
            <person name="Mayer C."/>
            <person name="Miller J."/>
            <person name="Monier A."/>
            <person name="Salamov A."/>
            <person name="Young J."/>
            <person name="Aguilar M."/>
            <person name="Claverie J.M."/>
            <person name="Frickenhaus S."/>
            <person name="Gonzalez K."/>
            <person name="Herman E.K."/>
            <person name="Lin Y.C."/>
            <person name="Napier J."/>
            <person name="Ogata H."/>
            <person name="Sarno A.F."/>
            <person name="Shmutz J."/>
            <person name="Schroeder D."/>
            <person name="de Vargas C."/>
            <person name="Verret F."/>
            <person name="von Dassow P."/>
            <person name="Valentin K."/>
            <person name="Van de Peer Y."/>
            <person name="Wheeler G."/>
            <person name="Dacks J.B."/>
            <person name="Delwiche C.F."/>
            <person name="Dyhrman S.T."/>
            <person name="Glockner G."/>
            <person name="John U."/>
            <person name="Richards T."/>
            <person name="Worden A.Z."/>
            <person name="Zhang X."/>
            <person name="Grigoriev I.V."/>
            <person name="Allen A.E."/>
            <person name="Bidle K."/>
            <person name="Borodovsky M."/>
            <person name="Bowler C."/>
            <person name="Brownlee C."/>
            <person name="Cock J.M."/>
            <person name="Elias M."/>
            <person name="Gladyshev V.N."/>
            <person name="Groth M."/>
            <person name="Guda C."/>
            <person name="Hadaegh A."/>
            <person name="Iglesias-Rodriguez M.D."/>
            <person name="Jenkins J."/>
            <person name="Jones B.M."/>
            <person name="Lawson T."/>
            <person name="Leese F."/>
            <person name="Lindquist E."/>
            <person name="Lobanov A."/>
            <person name="Lomsadze A."/>
            <person name="Malik S.B."/>
            <person name="Marsh M.E."/>
            <person name="Mackinder L."/>
            <person name="Mock T."/>
            <person name="Mueller-Roeber B."/>
            <person name="Pagarete A."/>
            <person name="Parker M."/>
            <person name="Probert I."/>
            <person name="Quesneville H."/>
            <person name="Raines C."/>
            <person name="Rensing S.A."/>
            <person name="Riano-Pachon D.M."/>
            <person name="Richier S."/>
            <person name="Rokitta S."/>
            <person name="Shiraiwa Y."/>
            <person name="Soanes D.M."/>
            <person name="van der Giezen M."/>
            <person name="Wahlund T.M."/>
            <person name="Williams B."/>
            <person name="Wilson W."/>
            <person name="Wolfe G."/>
            <person name="Wurch L.L."/>
        </authorList>
    </citation>
    <scope>NUCLEOTIDE SEQUENCE</scope>
</reference>
<dbReference type="GeneID" id="17276183"/>
<dbReference type="GO" id="GO:0016491">
    <property type="term" value="F:oxidoreductase activity"/>
    <property type="evidence" value="ECO:0007669"/>
    <property type="project" value="UniProtKB-KW"/>
</dbReference>
<evidence type="ECO:0000256" key="1">
    <source>
        <dbReference type="ARBA" id="ARBA00022617"/>
    </source>
</evidence>
<dbReference type="PaxDb" id="2903-EOD30909"/>
<keyword evidence="6" id="KW-0732">Signal</keyword>
<dbReference type="SUPFAM" id="SSF48613">
    <property type="entry name" value="Heme oxygenase-like"/>
    <property type="match status" value="1"/>
</dbReference>
<dbReference type="RefSeq" id="XP_005783338.1">
    <property type="nucleotide sequence ID" value="XM_005783281.1"/>
</dbReference>
<dbReference type="EnsemblProtists" id="EOD30909">
    <property type="protein sequence ID" value="EOD30909"/>
    <property type="gene ID" value="EMIHUDRAFT_113033"/>
</dbReference>
<keyword evidence="8" id="KW-1185">Reference proteome</keyword>
<evidence type="ECO:0000256" key="5">
    <source>
        <dbReference type="SAM" id="MobiDB-lite"/>
    </source>
</evidence>
<dbReference type="PANTHER" id="PTHR35703">
    <property type="entry name" value="HEME OXYGENASE 1, CHLOROPLASTIC-RELATED"/>
    <property type="match status" value="1"/>
</dbReference>
<keyword evidence="4" id="KW-0408">Iron</keyword>
<dbReference type="HOGENOM" id="CLU_2019583_0_0_1"/>
<accession>A0A0D3K574</accession>
<evidence type="ECO:0000256" key="2">
    <source>
        <dbReference type="ARBA" id="ARBA00022723"/>
    </source>
</evidence>
<keyword evidence="1" id="KW-0349">Heme</keyword>
<feature type="chain" id="PRO_5044291682" evidence="6">
    <location>
        <begin position="19"/>
        <end position="123"/>
    </location>
</feature>
<dbReference type="InterPro" id="IPR016951">
    <property type="entry name" value="Haem_Oase_decyc_pln"/>
</dbReference>